<evidence type="ECO:0000256" key="1">
    <source>
        <dbReference type="SAM" id="MobiDB-lite"/>
    </source>
</evidence>
<dbReference type="InterPro" id="IPR041690">
    <property type="entry name" value="Cadherin_5"/>
</dbReference>
<evidence type="ECO:0000313" key="3">
    <source>
        <dbReference type="EMBL" id="MBB4065007.1"/>
    </source>
</evidence>
<dbReference type="Pfam" id="PF17892">
    <property type="entry name" value="Cadherin_5"/>
    <property type="match status" value="1"/>
</dbReference>
<feature type="domain" description="Cadherin-like" evidence="2">
    <location>
        <begin position="16"/>
        <end position="103"/>
    </location>
</feature>
<evidence type="ECO:0000259" key="2">
    <source>
        <dbReference type="Pfam" id="PF17892"/>
    </source>
</evidence>
<dbReference type="EMBL" id="JACIEZ010000003">
    <property type="protein sequence ID" value="MBB4065007.1"/>
    <property type="molecule type" value="Genomic_DNA"/>
</dbReference>
<comment type="caution">
    <text evidence="3">The sequence shown here is derived from an EMBL/GenBank/DDBJ whole genome shotgun (WGS) entry which is preliminary data.</text>
</comment>
<sequence>MDIFVNTEKRPVVSSNQVPVGTADYFTVPPGSKLVVSAAAGLLANDTDAERDGLVVTDVVIKSGLGTIDWMPDGSFTFVPKEGYRGPVELEYTVSDKQVHVVEVATDEFLVNTETELTQGTPAITELDDGGFFVVWTDFSGKGGDASNTGIKGPVGPEEWHRVPDQHPDKRQPASAVRHPPGQWKPDRRLGGFQRPEREQRDCRAVAGRERKQDRQPVHDQFLSPEFAVGAEGDRTP</sequence>
<protein>
    <recommendedName>
        <fullName evidence="2">Cadherin-like domain-containing protein</fullName>
    </recommendedName>
</protein>
<feature type="compositionally biased region" description="Basic and acidic residues" evidence="1">
    <location>
        <begin position="185"/>
        <end position="218"/>
    </location>
</feature>
<dbReference type="RefSeq" id="WP_246365213.1">
    <property type="nucleotide sequence ID" value="NZ_JACIEZ010000003.1"/>
</dbReference>
<reference evidence="3 4" key="1">
    <citation type="submission" date="2020-08" db="EMBL/GenBank/DDBJ databases">
        <title>Genomic Encyclopedia of Type Strains, Phase IV (KMG-IV): sequencing the most valuable type-strain genomes for metagenomic binning, comparative biology and taxonomic classification.</title>
        <authorList>
            <person name="Goeker M."/>
        </authorList>
    </citation>
    <scope>NUCLEOTIDE SEQUENCE [LARGE SCALE GENOMIC DNA]</scope>
    <source>
        <strain evidence="3 4">DSM 29853</strain>
    </source>
</reference>
<name>A0A7W6J579_9HYPH</name>
<gene>
    <name evidence="3" type="ORF">GGR23_002194</name>
</gene>
<organism evidence="3 4">
    <name type="scientific">Gellertiella hungarica</name>
    <dbReference type="NCBI Taxonomy" id="1572859"/>
    <lineage>
        <taxon>Bacteria</taxon>
        <taxon>Pseudomonadati</taxon>
        <taxon>Pseudomonadota</taxon>
        <taxon>Alphaproteobacteria</taxon>
        <taxon>Hyphomicrobiales</taxon>
        <taxon>Rhizobiaceae</taxon>
        <taxon>Gellertiella</taxon>
    </lineage>
</organism>
<keyword evidence="4" id="KW-1185">Reference proteome</keyword>
<dbReference type="AlphaFoldDB" id="A0A7W6J579"/>
<proteinExistence type="predicted"/>
<accession>A0A7W6J579</accession>
<feature type="region of interest" description="Disordered" evidence="1">
    <location>
        <begin position="144"/>
        <end position="237"/>
    </location>
</feature>
<dbReference type="Proteomes" id="UP000528286">
    <property type="component" value="Unassembled WGS sequence"/>
</dbReference>
<evidence type="ECO:0000313" key="4">
    <source>
        <dbReference type="Proteomes" id="UP000528286"/>
    </source>
</evidence>
<feature type="compositionally biased region" description="Basic and acidic residues" evidence="1">
    <location>
        <begin position="158"/>
        <end position="172"/>
    </location>
</feature>